<comment type="caution">
    <text evidence="4">The sequence shown here is derived from an EMBL/GenBank/DDBJ whole genome shotgun (WGS) entry which is preliminary data.</text>
</comment>
<evidence type="ECO:0000313" key="4">
    <source>
        <dbReference type="EMBL" id="MFC7236601.1"/>
    </source>
</evidence>
<organism evidence="4 5">
    <name type="scientific">Halosegnis marinus</name>
    <dbReference type="NCBI Taxonomy" id="3034023"/>
    <lineage>
        <taxon>Archaea</taxon>
        <taxon>Methanobacteriati</taxon>
        <taxon>Methanobacteriota</taxon>
        <taxon>Stenosarchaea group</taxon>
        <taxon>Halobacteria</taxon>
        <taxon>Halobacteriales</taxon>
        <taxon>Natronomonadaceae</taxon>
        <taxon>Halosegnis</taxon>
    </lineage>
</organism>
<dbReference type="InterPro" id="IPR052892">
    <property type="entry name" value="NA-targeting_endonuclease"/>
</dbReference>
<evidence type="ECO:0000259" key="3">
    <source>
        <dbReference type="SMART" id="SM00507"/>
    </source>
</evidence>
<dbReference type="Gene3D" id="1.10.30.50">
    <property type="match status" value="1"/>
</dbReference>
<dbReference type="Pfam" id="PF12773">
    <property type="entry name" value="DZR"/>
    <property type="match status" value="1"/>
</dbReference>
<evidence type="ECO:0000256" key="2">
    <source>
        <dbReference type="SAM" id="Coils"/>
    </source>
</evidence>
<dbReference type="InterPro" id="IPR018527">
    <property type="entry name" value="Rubredoxin_Fe_BS"/>
</dbReference>
<keyword evidence="4" id="KW-0255">Endonuclease</keyword>
<feature type="coiled-coil region" evidence="2">
    <location>
        <begin position="250"/>
        <end position="277"/>
    </location>
</feature>
<accession>A0ABD5ZT14</accession>
<proteinExistence type="predicted"/>
<dbReference type="EMBL" id="JBHTAP010000002">
    <property type="protein sequence ID" value="MFC7236601.1"/>
    <property type="molecule type" value="Genomic_DNA"/>
</dbReference>
<dbReference type="GO" id="GO:0004519">
    <property type="term" value="F:endonuclease activity"/>
    <property type="evidence" value="ECO:0007669"/>
    <property type="project" value="UniProtKB-KW"/>
</dbReference>
<dbReference type="InterPro" id="IPR025874">
    <property type="entry name" value="DZR"/>
</dbReference>
<gene>
    <name evidence="4" type="ORF">ACFQJ4_14975</name>
</gene>
<name>A0ABD5ZT14_9EURY</name>
<dbReference type="Proteomes" id="UP001596398">
    <property type="component" value="Unassembled WGS sequence"/>
</dbReference>
<reference evidence="4 5" key="1">
    <citation type="journal article" date="2019" name="Int. J. Syst. Evol. Microbiol.">
        <title>The Global Catalogue of Microorganisms (GCM) 10K type strain sequencing project: providing services to taxonomists for standard genome sequencing and annotation.</title>
        <authorList>
            <consortium name="The Broad Institute Genomics Platform"/>
            <consortium name="The Broad Institute Genome Sequencing Center for Infectious Disease"/>
            <person name="Wu L."/>
            <person name="Ma J."/>
        </authorList>
    </citation>
    <scope>NUCLEOTIDE SEQUENCE [LARGE SCALE GENOMIC DNA]</scope>
    <source>
        <strain evidence="4 5">DT85</strain>
    </source>
</reference>
<dbReference type="GeneID" id="79268340"/>
<dbReference type="Pfam" id="PF01844">
    <property type="entry name" value="HNH"/>
    <property type="match status" value="1"/>
</dbReference>
<keyword evidence="5" id="KW-1185">Reference proteome</keyword>
<dbReference type="AlphaFoldDB" id="A0ABD5ZT14"/>
<sequence>MSDGYPSDWDTRRKDVYQRDDYTCQNCGARGGPQGNAELHAHHIVPKSNGGTHKRSNLKTMCSECHKAIHGDVMAPAPDDVLPSNTDSIRITNAQELVNLVSETINLYKELRSHPVISGNGVTIEGSVDDDWIEEITRKRTILSEYTTLSYDSPRRQDAVDTLQQATAQHLYLMTDVVACISDFYDVAQGLACPDCGSDASVDADFCGDCGASLPTVWECPDCGRGLNTFHNDFCTYCGSELDTMPSEKAEDFDTTIKNIEAAIDQADAKSEEISTAFDQFRQVF</sequence>
<dbReference type="GO" id="GO:0046872">
    <property type="term" value="F:metal ion binding"/>
    <property type="evidence" value="ECO:0007669"/>
    <property type="project" value="UniProtKB-KW"/>
</dbReference>
<dbReference type="PANTHER" id="PTHR33877:SF2">
    <property type="entry name" value="OS07G0170200 PROTEIN"/>
    <property type="match status" value="1"/>
</dbReference>
<dbReference type="CDD" id="cd00085">
    <property type="entry name" value="HNHc"/>
    <property type="match status" value="1"/>
</dbReference>
<dbReference type="SMART" id="SM00507">
    <property type="entry name" value="HNHc"/>
    <property type="match status" value="1"/>
</dbReference>
<dbReference type="InterPro" id="IPR002711">
    <property type="entry name" value="HNH"/>
</dbReference>
<keyword evidence="4" id="KW-0378">Hydrolase</keyword>
<keyword evidence="4" id="KW-0540">Nuclease</keyword>
<dbReference type="PANTHER" id="PTHR33877">
    <property type="entry name" value="SLL1193 PROTEIN"/>
    <property type="match status" value="1"/>
</dbReference>
<keyword evidence="1" id="KW-0479">Metal-binding</keyword>
<feature type="domain" description="HNH nuclease" evidence="3">
    <location>
        <begin position="11"/>
        <end position="67"/>
    </location>
</feature>
<keyword evidence="2" id="KW-0175">Coiled coil</keyword>
<dbReference type="PROSITE" id="PS00202">
    <property type="entry name" value="RUBREDOXIN"/>
    <property type="match status" value="1"/>
</dbReference>
<evidence type="ECO:0000256" key="1">
    <source>
        <dbReference type="ARBA" id="ARBA00022723"/>
    </source>
</evidence>
<dbReference type="RefSeq" id="WP_276236296.1">
    <property type="nucleotide sequence ID" value="NZ_CP119803.1"/>
</dbReference>
<evidence type="ECO:0000313" key="5">
    <source>
        <dbReference type="Proteomes" id="UP001596398"/>
    </source>
</evidence>
<dbReference type="InterPro" id="IPR003615">
    <property type="entry name" value="HNH_nuc"/>
</dbReference>
<protein>
    <submittedName>
        <fullName evidence="4">HNH endonuclease</fullName>
    </submittedName>
</protein>